<sequence length="849" mass="96316">MEKMDQGLISDELRKLLLSFSVDIPDDASGNSFVSDILNDSLVHDFVSDIRSLSHGVALTRDFLPQKEALKFPPTIYVLEVNIDSDPETWEEKRDDLKRLFLLSEKENLVKMILVHSDSMGIIDAKLRVYQKYRDYIDANNIYLQHGCEEFDEIVQSIAYTNVSYFEGFVEAMIEAFSKESLEAVIIEAIDMSLIEDNIAKLCFEVSIEYKNDFVGTVKTGSYNCYSAFTVRAIKQILVKETLKKTAKLLAAAIRPGIVHHIESVVQKTLVKNLGDVGYDMSGFRLVYTGNRMEFPFITSFRFLLTILSGWIQNIVIFVIRIFHPVDINSKEWRGKVAEEIYQKILERRQKILALALEEILNICWQTTEDLKVIQHRLKEFKRKVLPSDQKQIIKEWLKRDVVQDKKALENHPSIMQYIAGHRLDGQPVVKVFLRDNDKDAQIDFKNACYDLEDTELEFVNVAEKSMEIQRQAEKMKLCERNAPAIDKKTRNEIKQVIQEHGGKIYATYSNVVGMRIGKVRSVGDKIEDNPCIVLYCLDKNLIPFGEKPLPKTIAGCPCDIREDYVMFGHCPNRCPASRQNLPDPGCSIGIPSVDSSGSVGFLVEPKNPTEQFRCGFLTASHVAVKRFKELNHHKSLLSMSHLSLEEHPIVHPSWQDNGHMDNAVGQVVESFCGNYGLCQTGLDFALVRIHGCREEEKEALPIVSDEELNFDGETKVTKSGRTTGTTFGDLTDDSLTVRVDTSFLSRGYIAFFNCYAVENITEQNAFFRQGDSGSGVYVMEKDETLKPLGIAFASLFSQTAVCKIDSIIQKLDLKIVRYLDNKQTQLLMSQTGNVTEGKLPEQEPMDCV</sequence>
<protein>
    <submittedName>
        <fullName evidence="1">Uncharacterized protein</fullName>
    </submittedName>
</protein>
<keyword evidence="2" id="KW-1185">Reference proteome</keyword>
<evidence type="ECO:0000313" key="1">
    <source>
        <dbReference type="EnsemblMetazoa" id="G7134.2:cds"/>
    </source>
</evidence>
<evidence type="ECO:0000313" key="2">
    <source>
        <dbReference type="Proteomes" id="UP000005408"/>
    </source>
</evidence>
<proteinExistence type="predicted"/>
<dbReference type="AlphaFoldDB" id="A0A8W8NTQ2"/>
<accession>A0A8W8NTQ2</accession>
<name>A0A8W8NTQ2_MAGGI</name>
<organism evidence="1 2">
    <name type="scientific">Magallana gigas</name>
    <name type="common">Pacific oyster</name>
    <name type="synonym">Crassostrea gigas</name>
    <dbReference type="NCBI Taxonomy" id="29159"/>
    <lineage>
        <taxon>Eukaryota</taxon>
        <taxon>Metazoa</taxon>
        <taxon>Spiralia</taxon>
        <taxon>Lophotrochozoa</taxon>
        <taxon>Mollusca</taxon>
        <taxon>Bivalvia</taxon>
        <taxon>Autobranchia</taxon>
        <taxon>Pteriomorphia</taxon>
        <taxon>Ostreida</taxon>
        <taxon>Ostreoidea</taxon>
        <taxon>Ostreidae</taxon>
        <taxon>Magallana</taxon>
    </lineage>
</organism>
<dbReference type="EnsemblMetazoa" id="G7134.2">
    <property type="protein sequence ID" value="G7134.2:cds"/>
    <property type="gene ID" value="G7134"/>
</dbReference>
<reference evidence="1" key="1">
    <citation type="submission" date="2022-08" db="UniProtKB">
        <authorList>
            <consortium name="EnsemblMetazoa"/>
        </authorList>
    </citation>
    <scope>IDENTIFICATION</scope>
    <source>
        <strain evidence="1">05x7-T-G4-1.051#20</strain>
    </source>
</reference>
<dbReference type="Proteomes" id="UP000005408">
    <property type="component" value="Unassembled WGS sequence"/>
</dbReference>